<evidence type="ECO:0000256" key="6">
    <source>
        <dbReference type="RuleBase" id="RU362059"/>
    </source>
</evidence>
<dbReference type="EMBL" id="UYRT01087962">
    <property type="protein sequence ID" value="VDN33189.1"/>
    <property type="molecule type" value="Genomic_DNA"/>
</dbReference>
<dbReference type="EC" id="2.4.1.17" evidence="6"/>
<protein>
    <recommendedName>
        <fullName evidence="6">UDP-glucuronosyltransferase</fullName>
        <ecNumber evidence="6">2.4.1.17</ecNumber>
    </recommendedName>
</protein>
<evidence type="ECO:0000256" key="3">
    <source>
        <dbReference type="ARBA" id="ARBA00022679"/>
    </source>
</evidence>
<dbReference type="SUPFAM" id="SSF53756">
    <property type="entry name" value="UDP-Glycosyltransferase/glycogen phosphorylase"/>
    <property type="match status" value="1"/>
</dbReference>
<reference evidence="9" key="1">
    <citation type="submission" date="2016-06" db="UniProtKB">
        <authorList>
            <consortium name="WormBaseParasite"/>
        </authorList>
    </citation>
    <scope>IDENTIFICATION</scope>
</reference>
<accession>A0A183EDT3</accession>
<evidence type="ECO:0000256" key="5">
    <source>
        <dbReference type="RuleBase" id="RU003718"/>
    </source>
</evidence>
<evidence type="ECO:0000256" key="2">
    <source>
        <dbReference type="ARBA" id="ARBA00022676"/>
    </source>
</evidence>
<dbReference type="InterPro" id="IPR002213">
    <property type="entry name" value="UDP_glucos_trans"/>
</dbReference>
<proteinExistence type="inferred from homology"/>
<feature type="transmembrane region" description="Helical" evidence="6">
    <location>
        <begin position="249"/>
        <end position="272"/>
    </location>
</feature>
<keyword evidence="6" id="KW-0812">Transmembrane</keyword>
<comment type="similarity">
    <text evidence="1 5">Belongs to the UDP-glycosyltransferase family.</text>
</comment>
<dbReference type="PANTHER" id="PTHR48043:SF145">
    <property type="entry name" value="FI06409P-RELATED"/>
    <property type="match status" value="1"/>
</dbReference>
<keyword evidence="8" id="KW-1185">Reference proteome</keyword>
<keyword evidence="3 5" id="KW-0808">Transferase</keyword>
<evidence type="ECO:0000313" key="8">
    <source>
        <dbReference type="Proteomes" id="UP000271098"/>
    </source>
</evidence>
<evidence type="ECO:0000256" key="4">
    <source>
        <dbReference type="ARBA" id="ARBA00047475"/>
    </source>
</evidence>
<dbReference type="PANTHER" id="PTHR48043">
    <property type="entry name" value="EG:EG0003.4 PROTEIN-RELATED"/>
    <property type="match status" value="1"/>
</dbReference>
<organism evidence="9">
    <name type="scientific">Gongylonema pulchrum</name>
    <dbReference type="NCBI Taxonomy" id="637853"/>
    <lineage>
        <taxon>Eukaryota</taxon>
        <taxon>Metazoa</taxon>
        <taxon>Ecdysozoa</taxon>
        <taxon>Nematoda</taxon>
        <taxon>Chromadorea</taxon>
        <taxon>Rhabditida</taxon>
        <taxon>Spirurina</taxon>
        <taxon>Spiruromorpha</taxon>
        <taxon>Spiruroidea</taxon>
        <taxon>Gongylonematidae</taxon>
        <taxon>Gongylonema</taxon>
    </lineage>
</organism>
<keyword evidence="6" id="KW-0472">Membrane</keyword>
<dbReference type="WBParaSite" id="GPUH_0001914901-mRNA-1">
    <property type="protein sequence ID" value="GPUH_0001914901-mRNA-1"/>
    <property type="gene ID" value="GPUH_0001914901"/>
</dbReference>
<evidence type="ECO:0000313" key="7">
    <source>
        <dbReference type="EMBL" id="VDN33189.1"/>
    </source>
</evidence>
<evidence type="ECO:0000313" key="9">
    <source>
        <dbReference type="WBParaSite" id="GPUH_0001914901-mRNA-1"/>
    </source>
</evidence>
<evidence type="ECO:0000256" key="1">
    <source>
        <dbReference type="ARBA" id="ARBA00009995"/>
    </source>
</evidence>
<keyword evidence="6" id="KW-1133">Transmembrane helix</keyword>
<dbReference type="Proteomes" id="UP000271098">
    <property type="component" value="Unassembled WGS sequence"/>
</dbReference>
<gene>
    <name evidence="7" type="ORF">GPUH_LOCUS19124</name>
</gene>
<name>A0A183EDT3_9BILA</name>
<dbReference type="GO" id="GO:0015020">
    <property type="term" value="F:glucuronosyltransferase activity"/>
    <property type="evidence" value="ECO:0007669"/>
    <property type="project" value="UniProtKB-EC"/>
</dbReference>
<sequence>MVREDFPDLRHLAQQASVAFVNTLPNIDIARPISSKIVFIGGIAKKQVTVLEKRFMNLYENARKGVVVFSLGSLVDTIKMPEQMKTDVLLAFSRFPDYNFIVKLTISDEERKKFASTYPNVHFFDWIDQVNLLHHPKTKAFITHAGLNSLTEAAFAGTPLICVPMFADQHYNTAISLRKKTGVYLNKKHINLETVTDALQKVLSDPSYSEAAKQLQQQLLHYPHNITQLFLDWIQYAAEFGRSLDSNLYGANLSTIAYFSIDVIAFILFSFCF</sequence>
<dbReference type="FunFam" id="3.40.50.2000:FF:000021">
    <property type="entry name" value="UDP-glucuronosyltransferase"/>
    <property type="match status" value="1"/>
</dbReference>
<dbReference type="InterPro" id="IPR035595">
    <property type="entry name" value="UDP_glycos_trans_CS"/>
</dbReference>
<dbReference type="AlphaFoldDB" id="A0A183EDT3"/>
<comment type="subcellular location">
    <subcellularLocation>
        <location evidence="6">Membrane</location>
        <topology evidence="6">Single-pass membrane protein</topology>
    </subcellularLocation>
</comment>
<reference evidence="7 8" key="2">
    <citation type="submission" date="2018-11" db="EMBL/GenBank/DDBJ databases">
        <authorList>
            <consortium name="Pathogen Informatics"/>
        </authorList>
    </citation>
    <scope>NUCLEOTIDE SEQUENCE [LARGE SCALE GENOMIC DNA]</scope>
</reference>
<comment type="catalytic activity">
    <reaction evidence="4 6">
        <text>glucuronate acceptor + UDP-alpha-D-glucuronate = acceptor beta-D-glucuronoside + UDP + H(+)</text>
        <dbReference type="Rhea" id="RHEA:21032"/>
        <dbReference type="ChEBI" id="CHEBI:15378"/>
        <dbReference type="ChEBI" id="CHEBI:58052"/>
        <dbReference type="ChEBI" id="CHEBI:58223"/>
        <dbReference type="ChEBI" id="CHEBI:132367"/>
        <dbReference type="ChEBI" id="CHEBI:132368"/>
        <dbReference type="EC" id="2.4.1.17"/>
    </reaction>
</comment>
<dbReference type="OrthoDB" id="5835829at2759"/>
<dbReference type="GO" id="GO:0016020">
    <property type="term" value="C:membrane"/>
    <property type="evidence" value="ECO:0007669"/>
    <property type="project" value="UniProtKB-SubCell"/>
</dbReference>
<dbReference type="Pfam" id="PF00201">
    <property type="entry name" value="UDPGT"/>
    <property type="match status" value="1"/>
</dbReference>
<dbReference type="Gene3D" id="3.40.50.2000">
    <property type="entry name" value="Glycogen Phosphorylase B"/>
    <property type="match status" value="1"/>
</dbReference>
<dbReference type="PROSITE" id="PS00375">
    <property type="entry name" value="UDPGT"/>
    <property type="match status" value="1"/>
</dbReference>
<keyword evidence="2 5" id="KW-0328">Glycosyltransferase</keyword>
<dbReference type="InterPro" id="IPR050271">
    <property type="entry name" value="UDP-glycosyltransferase"/>
</dbReference>
<dbReference type="CDD" id="cd03784">
    <property type="entry name" value="GT1_Gtf-like"/>
    <property type="match status" value="1"/>
</dbReference>